<evidence type="ECO:0000256" key="3">
    <source>
        <dbReference type="ARBA" id="ARBA00022676"/>
    </source>
</evidence>
<dbReference type="KEGG" id="ccl:Clocl_3406"/>
<feature type="transmembrane region" description="Helical" evidence="8">
    <location>
        <begin position="346"/>
        <end position="365"/>
    </location>
</feature>
<dbReference type="InterPro" id="IPR038731">
    <property type="entry name" value="RgtA/B/C-like"/>
</dbReference>
<dbReference type="Proteomes" id="UP000005435">
    <property type="component" value="Chromosome"/>
</dbReference>
<dbReference type="PANTHER" id="PTHR33908">
    <property type="entry name" value="MANNOSYLTRANSFERASE YKCB-RELATED"/>
    <property type="match status" value="1"/>
</dbReference>
<feature type="transmembrane region" description="Helical" evidence="8">
    <location>
        <begin position="77"/>
        <end position="95"/>
    </location>
</feature>
<dbReference type="GO" id="GO:0009103">
    <property type="term" value="P:lipopolysaccharide biosynthetic process"/>
    <property type="evidence" value="ECO:0007669"/>
    <property type="project" value="UniProtKB-ARBA"/>
</dbReference>
<feature type="transmembrane region" description="Helical" evidence="8">
    <location>
        <begin position="294"/>
        <end position="314"/>
    </location>
</feature>
<dbReference type="HOGENOM" id="CLU_037422_0_0_9"/>
<dbReference type="Pfam" id="PF13231">
    <property type="entry name" value="PMT_2"/>
    <property type="match status" value="1"/>
</dbReference>
<gene>
    <name evidence="10" type="ordered locus">Clocl_3406</name>
</gene>
<keyword evidence="2" id="KW-1003">Cell membrane</keyword>
<dbReference type="STRING" id="720554.Clocl_3406"/>
<dbReference type="GO" id="GO:0016763">
    <property type="term" value="F:pentosyltransferase activity"/>
    <property type="evidence" value="ECO:0007669"/>
    <property type="project" value="TreeGrafter"/>
</dbReference>
<evidence type="ECO:0000313" key="10">
    <source>
        <dbReference type="EMBL" id="AEV69904.1"/>
    </source>
</evidence>
<evidence type="ECO:0000313" key="11">
    <source>
        <dbReference type="Proteomes" id="UP000005435"/>
    </source>
</evidence>
<keyword evidence="6 8" id="KW-1133">Transmembrane helix</keyword>
<dbReference type="InterPro" id="IPR050297">
    <property type="entry name" value="LipidA_mod_glycosyltrf_83"/>
</dbReference>
<protein>
    <recommendedName>
        <fullName evidence="9">Glycosyltransferase RgtA/B/C/D-like domain-containing protein</fullName>
    </recommendedName>
</protein>
<keyword evidence="4" id="KW-0808">Transferase</keyword>
<feature type="transmembrane region" description="Helical" evidence="8">
    <location>
        <begin position="224"/>
        <end position="249"/>
    </location>
</feature>
<proteinExistence type="predicted"/>
<feature type="transmembrane region" description="Helical" evidence="8">
    <location>
        <begin position="173"/>
        <end position="188"/>
    </location>
</feature>
<comment type="subcellular location">
    <subcellularLocation>
        <location evidence="1">Cell membrane</location>
        <topology evidence="1">Multi-pass membrane protein</topology>
    </subcellularLocation>
</comment>
<feature type="transmembrane region" description="Helical" evidence="8">
    <location>
        <begin position="101"/>
        <end position="118"/>
    </location>
</feature>
<feature type="transmembrane region" description="Helical" evidence="8">
    <location>
        <begin position="371"/>
        <end position="390"/>
    </location>
</feature>
<dbReference type="OrthoDB" id="506059at2"/>
<evidence type="ECO:0000256" key="1">
    <source>
        <dbReference type="ARBA" id="ARBA00004651"/>
    </source>
</evidence>
<feature type="domain" description="Glycosyltransferase RgtA/B/C/D-like" evidence="9">
    <location>
        <begin position="78"/>
        <end position="199"/>
    </location>
</feature>
<reference evidence="11" key="1">
    <citation type="submission" date="2011-12" db="EMBL/GenBank/DDBJ databases">
        <title>Complete sequence of Clostridium clariflavum DSM 19732.</title>
        <authorList>
            <consortium name="US DOE Joint Genome Institute"/>
            <person name="Lucas S."/>
            <person name="Han J."/>
            <person name="Lapidus A."/>
            <person name="Cheng J.-F."/>
            <person name="Goodwin L."/>
            <person name="Pitluck S."/>
            <person name="Peters L."/>
            <person name="Teshima H."/>
            <person name="Detter J.C."/>
            <person name="Han C."/>
            <person name="Tapia R."/>
            <person name="Land M."/>
            <person name="Hauser L."/>
            <person name="Kyrpides N."/>
            <person name="Ivanova N."/>
            <person name="Pagani I."/>
            <person name="Kitzmiller T."/>
            <person name="Lynd L."/>
            <person name="Izquierdo J."/>
            <person name="Woyke T."/>
        </authorList>
    </citation>
    <scope>NUCLEOTIDE SEQUENCE [LARGE SCALE GENOMIC DNA]</scope>
    <source>
        <strain evidence="11">DSM 19732 / NBRC 101661 / EBR45</strain>
    </source>
</reference>
<reference evidence="10 11" key="2">
    <citation type="journal article" date="2012" name="Stand. Genomic Sci.">
        <title>Complete Genome Sequence of Clostridium clariflavum DSM 19732.</title>
        <authorList>
            <person name="Izquierdo J.A."/>
            <person name="Goodwin L."/>
            <person name="Davenport K.W."/>
            <person name="Teshima H."/>
            <person name="Bruce D."/>
            <person name="Detter C."/>
            <person name="Tapia R."/>
            <person name="Han S."/>
            <person name="Land M."/>
            <person name="Hauser L."/>
            <person name="Jeffries C.D."/>
            <person name="Han J."/>
            <person name="Pitluck S."/>
            <person name="Nolan M."/>
            <person name="Chen A."/>
            <person name="Huntemann M."/>
            <person name="Mavromatis K."/>
            <person name="Mikhailova N."/>
            <person name="Liolios K."/>
            <person name="Woyke T."/>
            <person name="Lynd L.R."/>
        </authorList>
    </citation>
    <scope>NUCLEOTIDE SEQUENCE [LARGE SCALE GENOMIC DNA]</scope>
    <source>
        <strain evidence="11">DSM 19732 / NBRC 101661 / EBR45</strain>
    </source>
</reference>
<feature type="transmembrane region" description="Helical" evidence="8">
    <location>
        <begin position="20"/>
        <end position="39"/>
    </location>
</feature>
<evidence type="ECO:0000259" key="9">
    <source>
        <dbReference type="Pfam" id="PF13231"/>
    </source>
</evidence>
<evidence type="ECO:0000256" key="6">
    <source>
        <dbReference type="ARBA" id="ARBA00022989"/>
    </source>
</evidence>
<keyword evidence="11" id="KW-1185">Reference proteome</keyword>
<evidence type="ECO:0000256" key="2">
    <source>
        <dbReference type="ARBA" id="ARBA00022475"/>
    </source>
</evidence>
<dbReference type="EMBL" id="CP003065">
    <property type="protein sequence ID" value="AEV69904.1"/>
    <property type="molecule type" value="Genomic_DNA"/>
</dbReference>
<accession>G8LXX2</accession>
<keyword evidence="5 8" id="KW-0812">Transmembrane</keyword>
<keyword evidence="7 8" id="KW-0472">Membrane</keyword>
<dbReference type="PANTHER" id="PTHR33908:SF11">
    <property type="entry name" value="MEMBRANE PROTEIN"/>
    <property type="match status" value="1"/>
</dbReference>
<keyword evidence="3" id="KW-0328">Glycosyltransferase</keyword>
<evidence type="ECO:0000256" key="4">
    <source>
        <dbReference type="ARBA" id="ARBA00022679"/>
    </source>
</evidence>
<evidence type="ECO:0000256" key="7">
    <source>
        <dbReference type="ARBA" id="ARBA00023136"/>
    </source>
</evidence>
<dbReference type="RefSeq" id="WP_014256434.1">
    <property type="nucleotide sequence ID" value="NC_016627.1"/>
</dbReference>
<evidence type="ECO:0000256" key="5">
    <source>
        <dbReference type="ARBA" id="ARBA00022692"/>
    </source>
</evidence>
<dbReference type="AlphaFoldDB" id="G8LXX2"/>
<evidence type="ECO:0000256" key="8">
    <source>
        <dbReference type="SAM" id="Phobius"/>
    </source>
</evidence>
<sequence length="539" mass="63095" precursor="true">MLPRRNEEIELSLKEVKKPVKFTTILYMIVIAMGILFRLGSYIQDRTLWYDEAMLASGIVQRGFSGLFKPLDYSQSAPIGFILIVKFFITVLGSSQRALRLYSFLTGLFSIRLFYLLIKRSGFRRPLLGTAFYATVSPLIYYSTELKPYMPDAFFTIAALYLYKLYEDKDIPAWVYALFCIFAVWISFPSIFVIGAITCYNFFFGIFGFIARKISKNEGELKELLRAFISSAVFGAVALVSFGACYFIYTSKVSGNIDGMSMEYWKHLYFPLFPKKLSQWNLIYLMLNNYFSFSFNDVAALSLILWVGGTMLLFIRKNKLGGYTVLAVLFTLVASWLEQYPIQDRLLLFLVPFTILGILFFAEVLMDLLRWKFFEVVVFILIIALNYGSLKYTDVKNMYREGQEAAYLIYYLNNKIEEDEKLYIFANAVPIYEYKTGYKQGLTHFPEKVFEDGQLIYGCKYWNLKCEPYKYITTLDEERLKENVDSIIKYQKVYVLFYHYGADAEYYLINELRKYGTVTYFMNENETPLYYFVRYAHLN</sequence>
<name>G8LXX2_ACECE</name>
<dbReference type="GO" id="GO:0005886">
    <property type="term" value="C:plasma membrane"/>
    <property type="evidence" value="ECO:0007669"/>
    <property type="project" value="UniProtKB-SubCell"/>
</dbReference>
<feature type="transmembrane region" description="Helical" evidence="8">
    <location>
        <begin position="320"/>
        <end position="337"/>
    </location>
</feature>
<feature type="transmembrane region" description="Helical" evidence="8">
    <location>
        <begin position="194"/>
        <end position="212"/>
    </location>
</feature>
<organism evidence="10 11">
    <name type="scientific">Acetivibrio clariflavus (strain DSM 19732 / NBRC 101661 / EBR45)</name>
    <name type="common">Clostridium clariflavum</name>
    <dbReference type="NCBI Taxonomy" id="720554"/>
    <lineage>
        <taxon>Bacteria</taxon>
        <taxon>Bacillati</taxon>
        <taxon>Bacillota</taxon>
        <taxon>Clostridia</taxon>
        <taxon>Eubacteriales</taxon>
        <taxon>Oscillospiraceae</taxon>
        <taxon>Acetivibrio</taxon>
    </lineage>
</organism>
<dbReference type="eggNOG" id="COG5305">
    <property type="taxonomic scope" value="Bacteria"/>
</dbReference>